<comment type="caution">
    <text evidence="1">The sequence shown here is derived from an EMBL/GenBank/DDBJ whole genome shotgun (WGS) entry which is preliminary data.</text>
</comment>
<name>A0A7J0BNR2_9BACT</name>
<dbReference type="Proteomes" id="UP000503840">
    <property type="component" value="Unassembled WGS sequence"/>
</dbReference>
<dbReference type="EMBL" id="BLVO01000016">
    <property type="protein sequence ID" value="GFM35310.1"/>
    <property type="molecule type" value="Genomic_DNA"/>
</dbReference>
<dbReference type="AlphaFoldDB" id="A0A7J0BNR2"/>
<gene>
    <name evidence="1" type="ORF">DSM101010T_36750</name>
</gene>
<accession>A0A7J0BNR2</accession>
<organism evidence="1 2">
    <name type="scientific">Desulfovibrio subterraneus</name>
    <dbReference type="NCBI Taxonomy" id="2718620"/>
    <lineage>
        <taxon>Bacteria</taxon>
        <taxon>Pseudomonadati</taxon>
        <taxon>Thermodesulfobacteriota</taxon>
        <taxon>Desulfovibrionia</taxon>
        <taxon>Desulfovibrionales</taxon>
        <taxon>Desulfovibrionaceae</taxon>
        <taxon>Desulfovibrio</taxon>
    </lineage>
</organism>
<proteinExistence type="predicted"/>
<dbReference type="RefSeq" id="WP_174406917.1">
    <property type="nucleotide sequence ID" value="NZ_BLVO01000016.1"/>
</dbReference>
<keyword evidence="2" id="KW-1185">Reference proteome</keyword>
<evidence type="ECO:0000313" key="2">
    <source>
        <dbReference type="Proteomes" id="UP000503840"/>
    </source>
</evidence>
<protein>
    <submittedName>
        <fullName evidence="1">Uncharacterized protein</fullName>
    </submittedName>
</protein>
<evidence type="ECO:0000313" key="1">
    <source>
        <dbReference type="EMBL" id="GFM35310.1"/>
    </source>
</evidence>
<sequence>MKMKSLAAMNGSAARAGRTGRAGSTARLLALSVLAFAVLLAGCVGRTAGWNPEARTVGLYSPVVVDVPAEYSHAGTLRVRVVGKGDIMTMVPVDTMESEVFTAPDKVMLAQRLIKFDRYYHFRFLGGEKAEAWGRTWRTADYVLDTAAPDAEFAQYIAYLKRTGVTLPPTVRVHILDRLAGDFILMRVVTLSYGAAAGDMTKLDPLPPFSKMYDQEQHSDPGDFRIAP</sequence>
<reference evidence="1 2" key="1">
    <citation type="submission" date="2020-05" db="EMBL/GenBank/DDBJ databases">
        <title>Draft genome sequence of Desulfovibrio sp. strain HN2T.</title>
        <authorList>
            <person name="Ueno A."/>
            <person name="Tamazawa S."/>
            <person name="Tamamura S."/>
            <person name="Murakami T."/>
            <person name="Kiyama T."/>
            <person name="Inomata H."/>
            <person name="Amano Y."/>
            <person name="Miyakawa K."/>
            <person name="Tamaki H."/>
            <person name="Naganuma T."/>
            <person name="Kaneko K."/>
        </authorList>
    </citation>
    <scope>NUCLEOTIDE SEQUENCE [LARGE SCALE GENOMIC DNA]</scope>
    <source>
        <strain evidence="1 2">HN2</strain>
    </source>
</reference>